<dbReference type="PROSITE" id="PS00463">
    <property type="entry name" value="ZN2_CY6_FUNGAL_1"/>
    <property type="match status" value="1"/>
</dbReference>
<dbReference type="Gene3D" id="4.10.240.10">
    <property type="entry name" value="Zn(2)-C6 fungal-type DNA-binding domain"/>
    <property type="match status" value="1"/>
</dbReference>
<proteinExistence type="predicted"/>
<sequence length="623" mass="74053">MLYSAFFFFNDTATTEIYTGEDTLSLHDALPICSVLTRKTSCPVCSKKRIKCDRLVPCTNCLNKGLENECLTSTFSRSTVESTIESHILSLYQNWDHWIVKEACFNGMLCMMHVPFINENNLLDDSLIRLVDEDNSFKILDFAMSNLGFMFFGYFADITEFYLLLEKYWEPKKYHGLSLDDMFTETLLWSIFSMSVYYMNQRELENLFGDEDLEKIYKCFLYYTLELIKNILHIPDVRIIQAFLILSNTDFRYRYPMYYHHLFCTVQHISSTINLNNIKPFSFENSFLSYKLIKDSCDKMWFQLLYWDYLTESIKRPINLHYNFKSLVLQEQQDVFPKNIENVENNPELYKVEETFELLLWKFVSLDRDMEQYVNKKASMKSIDAIEKEIILLDTKRKIYIKNLSSNSKNDLFQKFMLNLLINFTFWKLYKLTLVYYYDDLTIFDQICHYSKKILKVIVLQNNDDVQFFKKYPMVLCIVVHIGVFHAFLSLLNDSKENYQLYLDVKELLKTNMTRVWNYEKTNISIKLMERFVKLKGLVDAKNILSSPAIKILKQDVDIIKHAEENKIPNILSTVGSIIPRKNILLSRKEQEREDEELSINEILLINEENYILELLTPFKDFI</sequence>
<dbReference type="GO" id="GO:0005634">
    <property type="term" value="C:nucleus"/>
    <property type="evidence" value="ECO:0007669"/>
    <property type="project" value="UniProtKB-SubCell"/>
</dbReference>
<evidence type="ECO:0000256" key="1">
    <source>
        <dbReference type="ARBA" id="ARBA00004123"/>
    </source>
</evidence>
<dbReference type="PANTHER" id="PTHR31001:SF90">
    <property type="entry name" value="CENTROMERE DNA-BINDING PROTEIN COMPLEX CBF3 SUBUNIT B"/>
    <property type="match status" value="1"/>
</dbReference>
<dbReference type="PROSITE" id="PS50048">
    <property type="entry name" value="ZN2_CY6_FUNGAL_2"/>
    <property type="match status" value="1"/>
</dbReference>
<dbReference type="InterPro" id="IPR050613">
    <property type="entry name" value="Sec_Metabolite_Reg"/>
</dbReference>
<protein>
    <recommendedName>
        <fullName evidence="3">Zn(2)-C6 fungal-type domain-containing protein</fullName>
    </recommendedName>
</protein>
<dbReference type="CDD" id="cd00067">
    <property type="entry name" value="GAL4"/>
    <property type="match status" value="1"/>
</dbReference>
<accession>A0A376B7L7</accession>
<dbReference type="PANTHER" id="PTHR31001">
    <property type="entry name" value="UNCHARACTERIZED TRANSCRIPTIONAL REGULATORY PROTEIN"/>
    <property type="match status" value="1"/>
</dbReference>
<dbReference type="EMBL" id="UFAJ01000410">
    <property type="protein sequence ID" value="SSD60642.1"/>
    <property type="molecule type" value="Genomic_DNA"/>
</dbReference>
<dbReference type="GO" id="GO:0008270">
    <property type="term" value="F:zinc ion binding"/>
    <property type="evidence" value="ECO:0007669"/>
    <property type="project" value="InterPro"/>
</dbReference>
<reference evidence="5" key="1">
    <citation type="submission" date="2018-06" db="EMBL/GenBank/DDBJ databases">
        <authorList>
            <person name="Guldener U."/>
        </authorList>
    </citation>
    <scope>NUCLEOTIDE SEQUENCE [LARGE SCALE GENOMIC DNA]</scope>
    <source>
        <strain evidence="5">UTAD17</strain>
    </source>
</reference>
<evidence type="ECO:0000313" key="4">
    <source>
        <dbReference type="EMBL" id="SSD60642.1"/>
    </source>
</evidence>
<evidence type="ECO:0000259" key="3">
    <source>
        <dbReference type="PROSITE" id="PS50048"/>
    </source>
</evidence>
<keyword evidence="2" id="KW-0539">Nucleus</keyword>
<dbReference type="Proteomes" id="UP000262825">
    <property type="component" value="Unassembled WGS sequence"/>
</dbReference>
<dbReference type="InterPro" id="IPR036864">
    <property type="entry name" value="Zn2-C6_fun-type_DNA-bd_sf"/>
</dbReference>
<keyword evidence="5" id="KW-1185">Reference proteome</keyword>
<name>A0A376B7L7_9ASCO</name>
<dbReference type="VEuPathDB" id="FungiDB:SCODWIG_02403"/>
<organism evidence="4 5">
    <name type="scientific">Saccharomycodes ludwigii</name>
    <dbReference type="NCBI Taxonomy" id="36035"/>
    <lineage>
        <taxon>Eukaryota</taxon>
        <taxon>Fungi</taxon>
        <taxon>Dikarya</taxon>
        <taxon>Ascomycota</taxon>
        <taxon>Saccharomycotina</taxon>
        <taxon>Saccharomycetes</taxon>
        <taxon>Saccharomycodales</taxon>
        <taxon>Saccharomycodaceae</taxon>
        <taxon>Saccharomycodes</taxon>
    </lineage>
</organism>
<dbReference type="SMART" id="SM00066">
    <property type="entry name" value="GAL4"/>
    <property type="match status" value="1"/>
</dbReference>
<evidence type="ECO:0000313" key="5">
    <source>
        <dbReference type="Proteomes" id="UP000262825"/>
    </source>
</evidence>
<gene>
    <name evidence="4" type="ORF">SCODWIG_02403</name>
</gene>
<dbReference type="InterPro" id="IPR001138">
    <property type="entry name" value="Zn2Cys6_DnaBD"/>
</dbReference>
<dbReference type="SUPFAM" id="SSF57701">
    <property type="entry name" value="Zn2/Cys6 DNA-binding domain"/>
    <property type="match status" value="1"/>
</dbReference>
<feature type="domain" description="Zn(2)-C6 fungal-type" evidence="3">
    <location>
        <begin position="41"/>
        <end position="72"/>
    </location>
</feature>
<dbReference type="Pfam" id="PF00172">
    <property type="entry name" value="Zn_clus"/>
    <property type="match status" value="1"/>
</dbReference>
<dbReference type="AlphaFoldDB" id="A0A376B7L7"/>
<comment type="subcellular location">
    <subcellularLocation>
        <location evidence="1">Nucleus</location>
    </subcellularLocation>
</comment>
<evidence type="ECO:0000256" key="2">
    <source>
        <dbReference type="ARBA" id="ARBA00023242"/>
    </source>
</evidence>
<dbReference type="GO" id="GO:0000981">
    <property type="term" value="F:DNA-binding transcription factor activity, RNA polymerase II-specific"/>
    <property type="evidence" value="ECO:0007669"/>
    <property type="project" value="InterPro"/>
</dbReference>
<dbReference type="Pfam" id="PF16846">
    <property type="entry name" value="Cep3"/>
    <property type="match status" value="1"/>
</dbReference>
<dbReference type="InterPro" id="IPR031760">
    <property type="entry name" value="Cep3_C"/>
</dbReference>